<accession>A0A6A6NPT6</accession>
<feature type="region of interest" description="Disordered" evidence="1">
    <location>
        <begin position="1"/>
        <end position="208"/>
    </location>
</feature>
<evidence type="ECO:0000256" key="1">
    <source>
        <dbReference type="SAM" id="MobiDB-lite"/>
    </source>
</evidence>
<organism evidence="2 3">
    <name type="scientific">Lineolata rhizophorae</name>
    <dbReference type="NCBI Taxonomy" id="578093"/>
    <lineage>
        <taxon>Eukaryota</taxon>
        <taxon>Fungi</taxon>
        <taxon>Dikarya</taxon>
        <taxon>Ascomycota</taxon>
        <taxon>Pezizomycotina</taxon>
        <taxon>Dothideomycetes</taxon>
        <taxon>Dothideomycetes incertae sedis</taxon>
        <taxon>Lineolatales</taxon>
        <taxon>Lineolataceae</taxon>
        <taxon>Lineolata</taxon>
    </lineage>
</organism>
<keyword evidence="3" id="KW-1185">Reference proteome</keyword>
<feature type="compositionally biased region" description="Basic and acidic residues" evidence="1">
    <location>
        <begin position="189"/>
        <end position="202"/>
    </location>
</feature>
<gene>
    <name evidence="2" type="ORF">BDY21DRAFT_354789</name>
</gene>
<evidence type="ECO:0000313" key="3">
    <source>
        <dbReference type="Proteomes" id="UP000799766"/>
    </source>
</evidence>
<dbReference type="EMBL" id="MU001695">
    <property type="protein sequence ID" value="KAF2453698.1"/>
    <property type="molecule type" value="Genomic_DNA"/>
</dbReference>
<reference evidence="2" key="1">
    <citation type="journal article" date="2020" name="Stud. Mycol.">
        <title>101 Dothideomycetes genomes: a test case for predicting lifestyles and emergence of pathogens.</title>
        <authorList>
            <person name="Haridas S."/>
            <person name="Albert R."/>
            <person name="Binder M."/>
            <person name="Bloem J."/>
            <person name="Labutti K."/>
            <person name="Salamov A."/>
            <person name="Andreopoulos B."/>
            <person name="Baker S."/>
            <person name="Barry K."/>
            <person name="Bills G."/>
            <person name="Bluhm B."/>
            <person name="Cannon C."/>
            <person name="Castanera R."/>
            <person name="Culley D."/>
            <person name="Daum C."/>
            <person name="Ezra D."/>
            <person name="Gonzalez J."/>
            <person name="Henrissat B."/>
            <person name="Kuo A."/>
            <person name="Liang C."/>
            <person name="Lipzen A."/>
            <person name="Lutzoni F."/>
            <person name="Magnuson J."/>
            <person name="Mondo S."/>
            <person name="Nolan M."/>
            <person name="Ohm R."/>
            <person name="Pangilinan J."/>
            <person name="Park H.-J."/>
            <person name="Ramirez L."/>
            <person name="Alfaro M."/>
            <person name="Sun H."/>
            <person name="Tritt A."/>
            <person name="Yoshinaga Y."/>
            <person name="Zwiers L.-H."/>
            <person name="Turgeon B."/>
            <person name="Goodwin S."/>
            <person name="Spatafora J."/>
            <person name="Crous P."/>
            <person name="Grigoriev I."/>
        </authorList>
    </citation>
    <scope>NUCLEOTIDE SEQUENCE</scope>
    <source>
        <strain evidence="2">ATCC 16933</strain>
    </source>
</reference>
<dbReference type="AlphaFoldDB" id="A0A6A6NPT6"/>
<proteinExistence type="predicted"/>
<protein>
    <submittedName>
        <fullName evidence="2">Uncharacterized protein</fullName>
    </submittedName>
</protein>
<feature type="compositionally biased region" description="Basic and acidic residues" evidence="1">
    <location>
        <begin position="93"/>
        <end position="107"/>
    </location>
</feature>
<evidence type="ECO:0000313" key="2">
    <source>
        <dbReference type="EMBL" id="KAF2453698.1"/>
    </source>
</evidence>
<feature type="compositionally biased region" description="Basic and acidic residues" evidence="1">
    <location>
        <begin position="1"/>
        <end position="21"/>
    </location>
</feature>
<dbReference type="Proteomes" id="UP000799766">
    <property type="component" value="Unassembled WGS sequence"/>
</dbReference>
<feature type="compositionally biased region" description="Basic and acidic residues" evidence="1">
    <location>
        <begin position="59"/>
        <end position="76"/>
    </location>
</feature>
<sequence length="208" mass="23985">MADARDRSQTDYYAKDAKERSSCSTGECKGKFSSCEFTSTTSVKAPRTRSPRHASSVMSERHAEKFRRSIEGEAKGRHATAKTPPIRSALRVHWTDLDEHKEKERHLSLALREPFRRSPAPFERPPHTRPQMLEQDPRKETRLASSTQQRRERAKRKTGTSRREHQSCEELRWDARTKSGSTKSTKRYYKGDSSAKRRKDGDSACICM</sequence>
<name>A0A6A6NPT6_9PEZI</name>
<feature type="compositionally biased region" description="Basic and acidic residues" evidence="1">
    <location>
        <begin position="161"/>
        <end position="177"/>
    </location>
</feature>